<protein>
    <submittedName>
        <fullName evidence="1">Uncharacterized protein</fullName>
    </submittedName>
</protein>
<gene>
    <name evidence="1" type="ORF">UFOVP1136_3</name>
    <name evidence="2" type="ORF">UFOVP1497_6</name>
    <name evidence="3" type="ORF">UFOVP1586_5</name>
</gene>
<reference evidence="1" key="1">
    <citation type="submission" date="2020-05" db="EMBL/GenBank/DDBJ databases">
        <authorList>
            <person name="Chiriac C."/>
            <person name="Salcher M."/>
            <person name="Ghai R."/>
            <person name="Kavagutti S V."/>
        </authorList>
    </citation>
    <scope>NUCLEOTIDE SEQUENCE</scope>
</reference>
<evidence type="ECO:0000313" key="2">
    <source>
        <dbReference type="EMBL" id="CAB4216935.1"/>
    </source>
</evidence>
<sequence>MSAYQRRKGAVGEREAAQELCDSVGLIVTRQARNGVDGGADVAGDGIIVEVKRRDGGLIVETWLQQAERSRVRPIDVPIVMARADNCAWIVSLRLADLGDFVQVIESHRKQRE</sequence>
<evidence type="ECO:0000313" key="1">
    <source>
        <dbReference type="EMBL" id="CAB4185893.1"/>
    </source>
</evidence>
<dbReference type="EMBL" id="LR797081">
    <property type="protein sequence ID" value="CAB4185893.1"/>
    <property type="molecule type" value="Genomic_DNA"/>
</dbReference>
<dbReference type="EMBL" id="LR797446">
    <property type="protein sequence ID" value="CAB4216935.1"/>
    <property type="molecule type" value="Genomic_DNA"/>
</dbReference>
<evidence type="ECO:0000313" key="3">
    <source>
        <dbReference type="EMBL" id="CAB5238049.1"/>
    </source>
</evidence>
<proteinExistence type="predicted"/>
<accession>A0A6J5QN69</accession>
<dbReference type="EMBL" id="LR798455">
    <property type="protein sequence ID" value="CAB5238049.1"/>
    <property type="molecule type" value="Genomic_DNA"/>
</dbReference>
<organism evidence="1">
    <name type="scientific">uncultured Caudovirales phage</name>
    <dbReference type="NCBI Taxonomy" id="2100421"/>
    <lineage>
        <taxon>Viruses</taxon>
        <taxon>Duplodnaviria</taxon>
        <taxon>Heunggongvirae</taxon>
        <taxon>Uroviricota</taxon>
        <taxon>Caudoviricetes</taxon>
        <taxon>Peduoviridae</taxon>
        <taxon>Maltschvirus</taxon>
        <taxon>Maltschvirus maltsch</taxon>
    </lineage>
</organism>
<name>A0A6J5QN69_9CAUD</name>